<evidence type="ECO:0000259" key="2">
    <source>
        <dbReference type="Pfam" id="PF14403"/>
    </source>
</evidence>
<dbReference type="SUPFAM" id="SSF56059">
    <property type="entry name" value="Glutathione synthetase ATP-binding domain-like"/>
    <property type="match status" value="1"/>
</dbReference>
<dbReference type="OrthoDB" id="9803842at2"/>
<dbReference type="PANTHER" id="PTHR34595">
    <property type="entry name" value="BLR5612 PROTEIN"/>
    <property type="match status" value="1"/>
</dbReference>
<dbReference type="RefSeq" id="WP_145049712.1">
    <property type="nucleotide sequence ID" value="NZ_CP036433.1"/>
</dbReference>
<dbReference type="Pfam" id="PF14403">
    <property type="entry name" value="CP_ATPgrasp_2"/>
    <property type="match status" value="1"/>
</dbReference>
<feature type="domain" description="Circularly permuted ATP-grasp type 2" evidence="2">
    <location>
        <begin position="92"/>
        <end position="468"/>
    </location>
</feature>
<accession>A0A518DMT6</accession>
<evidence type="ECO:0000313" key="3">
    <source>
        <dbReference type="EMBL" id="QDU93154.1"/>
    </source>
</evidence>
<dbReference type="EMBL" id="CP036433">
    <property type="protein sequence ID" value="QDU93154.1"/>
    <property type="molecule type" value="Genomic_DNA"/>
</dbReference>
<keyword evidence="4" id="KW-1185">Reference proteome</keyword>
<sequence length="849" mass="93897">MNERAASPAPPMPTFFDGYTPLPGAYDEAQRAEGVARPNWSAFCDGFHQIGIDEFSRRWGQAQRLIRDNGLAYSAHADPDEKPRPWELDPLPLLIDQHEWATVSAALEQRARLLNLVLADLYGPQTILERGLCPAELVLGNPLFLRPCHGQKPVENSWLTFYAADLARAPDGGWWVLADRTEAPSGAGYALENRIVMSRMLPDLFRRCGVQRLAGYFIAVQKRLLQLAQSRTDNPHVVLLSQGSQHPNYFEDSYLARYLGYTLAESGDLGLRSGQVMLRTLSGLTPVDVILRRPNSGDSDPLNFPDGAALGAAGLLQACLGGSVAVANPLGSGLVESPVFMAFLPRLCVELLGEELKMPGVATWWCGDEVSRKYVLEHLGDLVIKRAFRDRGREFQMNVALNRMSKKELKERIQAQPQAYVAQEMVARSSIPTFSGNKIRPSRLALRAFVVGNEDGYEIMPGGLARVSSELESLELSVVSGELSKDVWIMGGAPINPPTLLPRNDQAIELRRHGADLPSRVADNILWLGRQMERADASARLLRATALRIGGEDIACGGSELPVLLRTLAAQGHIEPGFVLDGYRDSLPAIEKSLPAAVFDESLPSSLRSIVNEIVRLAGSARDRLSLDSWRIVRHIDEEFRPQRPGKLDLTDVLSATNRLVLDMSALAGMVMESMTRAQAFRFLDLGRRMERACQINGLIRHALVGPLEIDTLLLQAVLEISDSLMTYRARYLANINLAAVLDLVLTDESNPRSMAYQFVALEKLVDELPRDMATPGYGPEQKAAMNLLHTIRMVDVSNIAVLHHLGEHHHLEELLNHVDKQIPELTDAISRKYLIHSESSKFSTSPPH</sequence>
<evidence type="ECO:0000259" key="1">
    <source>
        <dbReference type="Pfam" id="PF04168"/>
    </source>
</evidence>
<dbReference type="InterPro" id="IPR025841">
    <property type="entry name" value="CP_ATPgrasp_2"/>
</dbReference>
<dbReference type="KEGG" id="lcre:Pla8534_09330"/>
<name>A0A518DMT6_9BACT</name>
<dbReference type="Gene3D" id="3.40.50.11290">
    <property type="match status" value="1"/>
</dbReference>
<dbReference type="Proteomes" id="UP000317648">
    <property type="component" value="Chromosome"/>
</dbReference>
<dbReference type="InterPro" id="IPR051680">
    <property type="entry name" value="ATP-dep_Glu-Cys_Ligase-2"/>
</dbReference>
<dbReference type="InterPro" id="IPR007296">
    <property type="entry name" value="DUF403"/>
</dbReference>
<feature type="domain" description="DUF403" evidence="1">
    <location>
        <begin position="517"/>
        <end position="835"/>
    </location>
</feature>
<dbReference type="Gene3D" id="3.30.1490.270">
    <property type="match status" value="1"/>
</dbReference>
<protein>
    <submittedName>
        <fullName evidence="3">Uncharacterized protein</fullName>
    </submittedName>
</protein>
<dbReference type="PANTHER" id="PTHR34595:SF2">
    <property type="entry name" value="BLR2978 PROTEIN"/>
    <property type="match status" value="1"/>
</dbReference>
<evidence type="ECO:0000313" key="4">
    <source>
        <dbReference type="Proteomes" id="UP000317648"/>
    </source>
</evidence>
<dbReference type="Pfam" id="PF04168">
    <property type="entry name" value="Alpha-E"/>
    <property type="match status" value="1"/>
</dbReference>
<gene>
    <name evidence="3" type="ORF">Pla8534_09330</name>
</gene>
<dbReference type="AlphaFoldDB" id="A0A518DMT6"/>
<proteinExistence type="predicted"/>
<organism evidence="3 4">
    <name type="scientific">Lignipirellula cremea</name>
    <dbReference type="NCBI Taxonomy" id="2528010"/>
    <lineage>
        <taxon>Bacteria</taxon>
        <taxon>Pseudomonadati</taxon>
        <taxon>Planctomycetota</taxon>
        <taxon>Planctomycetia</taxon>
        <taxon>Pirellulales</taxon>
        <taxon>Pirellulaceae</taxon>
        <taxon>Lignipirellula</taxon>
    </lineage>
</organism>
<reference evidence="3 4" key="1">
    <citation type="submission" date="2019-02" db="EMBL/GenBank/DDBJ databases">
        <title>Deep-cultivation of Planctomycetes and their phenomic and genomic characterization uncovers novel biology.</title>
        <authorList>
            <person name="Wiegand S."/>
            <person name="Jogler M."/>
            <person name="Boedeker C."/>
            <person name="Pinto D."/>
            <person name="Vollmers J."/>
            <person name="Rivas-Marin E."/>
            <person name="Kohn T."/>
            <person name="Peeters S.H."/>
            <person name="Heuer A."/>
            <person name="Rast P."/>
            <person name="Oberbeckmann S."/>
            <person name="Bunk B."/>
            <person name="Jeske O."/>
            <person name="Meyerdierks A."/>
            <person name="Storesund J.E."/>
            <person name="Kallscheuer N."/>
            <person name="Luecker S."/>
            <person name="Lage O.M."/>
            <person name="Pohl T."/>
            <person name="Merkel B.J."/>
            <person name="Hornburger P."/>
            <person name="Mueller R.-W."/>
            <person name="Bruemmer F."/>
            <person name="Labrenz M."/>
            <person name="Spormann A.M."/>
            <person name="Op den Camp H."/>
            <person name="Overmann J."/>
            <person name="Amann R."/>
            <person name="Jetten M.S.M."/>
            <person name="Mascher T."/>
            <person name="Medema M.H."/>
            <person name="Devos D.P."/>
            <person name="Kaster A.-K."/>
            <person name="Ovreas L."/>
            <person name="Rohde M."/>
            <person name="Galperin M.Y."/>
            <person name="Jogler C."/>
        </authorList>
    </citation>
    <scope>NUCLEOTIDE SEQUENCE [LARGE SCALE GENOMIC DNA]</scope>
    <source>
        <strain evidence="3 4">Pla85_3_4</strain>
    </source>
</reference>